<protein>
    <recommendedName>
        <fullName evidence="8">Ferritin</fullName>
        <ecNumber evidence="8">1.16.3.2</ecNumber>
    </recommendedName>
</protein>
<keyword evidence="11" id="KW-1185">Reference proteome</keyword>
<dbReference type="InterPro" id="IPR001519">
    <property type="entry name" value="Ferritin"/>
</dbReference>
<accession>A0ABT2RHR4</accession>
<dbReference type="InterPro" id="IPR012347">
    <property type="entry name" value="Ferritin-like"/>
</dbReference>
<dbReference type="SUPFAM" id="SSF47240">
    <property type="entry name" value="Ferritin-like"/>
    <property type="match status" value="1"/>
</dbReference>
<gene>
    <name evidence="10" type="ORF">OCV99_00030</name>
</gene>
<evidence type="ECO:0000259" key="9">
    <source>
        <dbReference type="PROSITE" id="PS50905"/>
    </source>
</evidence>
<dbReference type="InterPro" id="IPR009040">
    <property type="entry name" value="Ferritin-like_diiron"/>
</dbReference>
<dbReference type="Gene3D" id="1.20.1260.10">
    <property type="match status" value="1"/>
</dbReference>
<keyword evidence="5" id="KW-0560">Oxidoreductase</keyword>
<evidence type="ECO:0000256" key="6">
    <source>
        <dbReference type="ARBA" id="ARBA00023004"/>
    </source>
</evidence>
<comment type="subcellular location">
    <subcellularLocation>
        <location evidence="8">Cytoplasm</location>
    </subcellularLocation>
</comment>
<organism evidence="10 11">
    <name type="scientific">Dorea acetigenes</name>
    <dbReference type="NCBI Taxonomy" id="2981787"/>
    <lineage>
        <taxon>Bacteria</taxon>
        <taxon>Bacillati</taxon>
        <taxon>Bacillota</taxon>
        <taxon>Clostridia</taxon>
        <taxon>Lachnospirales</taxon>
        <taxon>Lachnospiraceae</taxon>
        <taxon>Dorea</taxon>
    </lineage>
</organism>
<reference evidence="10 11" key="1">
    <citation type="journal article" date="2021" name="ISME Commun">
        <title>Automated analysis of genomic sequences facilitates high-throughput and comprehensive description of bacteria.</title>
        <authorList>
            <person name="Hitch T.C.A."/>
        </authorList>
    </citation>
    <scope>NUCLEOTIDE SEQUENCE [LARGE SCALE GENOMIC DNA]</scope>
    <source>
        <strain evidence="10 11">Sanger_03</strain>
    </source>
</reference>
<comment type="catalytic activity">
    <reaction evidence="7 8">
        <text>4 Fe(2+) + O2 + 6 H2O = 4 iron(III) oxide-hydroxide + 12 H(+)</text>
        <dbReference type="Rhea" id="RHEA:11972"/>
        <dbReference type="ChEBI" id="CHEBI:15377"/>
        <dbReference type="ChEBI" id="CHEBI:15378"/>
        <dbReference type="ChEBI" id="CHEBI:15379"/>
        <dbReference type="ChEBI" id="CHEBI:29033"/>
        <dbReference type="ChEBI" id="CHEBI:78619"/>
        <dbReference type="EC" id="1.16.3.2"/>
    </reaction>
</comment>
<dbReference type="Proteomes" id="UP001652431">
    <property type="component" value="Unassembled WGS sequence"/>
</dbReference>
<keyword evidence="8" id="KW-0963">Cytoplasm</keyword>
<dbReference type="PANTHER" id="PTHR11431:SF127">
    <property type="entry name" value="BACTERIAL NON-HEME FERRITIN"/>
    <property type="match status" value="1"/>
</dbReference>
<comment type="caution">
    <text evidence="10">The sequence shown here is derived from an EMBL/GenBank/DDBJ whole genome shotgun (WGS) entry which is preliminary data.</text>
</comment>
<proteinExistence type="inferred from homology"/>
<keyword evidence="3 8" id="KW-0409">Iron storage</keyword>
<feature type="domain" description="Ferritin-like diiron" evidence="9">
    <location>
        <begin position="1"/>
        <end position="145"/>
    </location>
</feature>
<evidence type="ECO:0000256" key="8">
    <source>
        <dbReference type="RuleBase" id="RU361145"/>
    </source>
</evidence>
<dbReference type="Pfam" id="PF00210">
    <property type="entry name" value="Ferritin"/>
    <property type="match status" value="1"/>
</dbReference>
<evidence type="ECO:0000256" key="1">
    <source>
        <dbReference type="ARBA" id="ARBA00002485"/>
    </source>
</evidence>
<sequence>MLDKKVVELLNQQVNKEFYSAYLYLDFSNFYYDEGLEGFGNWYKIQAQEERDHAMLFIQYLQNNGEKVTLEAIDKPAVTLESAKAVLAEGLKHEQYVTSLIHNIYDAAYSVKDFRTMQFLDWFVKEQGEEETNAEGLVKKFELFGDDPKSLYMLDNELGARVYSAPSLVL</sequence>
<evidence type="ECO:0000256" key="2">
    <source>
        <dbReference type="ARBA" id="ARBA00006950"/>
    </source>
</evidence>
<dbReference type="InterPro" id="IPR009078">
    <property type="entry name" value="Ferritin-like_SF"/>
</dbReference>
<dbReference type="EMBL" id="JAOQJU010000001">
    <property type="protein sequence ID" value="MCU6684957.1"/>
    <property type="molecule type" value="Genomic_DNA"/>
</dbReference>
<comment type="similarity">
    <text evidence="2 8">Belongs to the ferritin family. Prokaryotic subfamily.</text>
</comment>
<comment type="function">
    <text evidence="1 8">Iron-storage protein.</text>
</comment>
<evidence type="ECO:0000256" key="7">
    <source>
        <dbReference type="ARBA" id="ARBA00048035"/>
    </source>
</evidence>
<evidence type="ECO:0000313" key="11">
    <source>
        <dbReference type="Proteomes" id="UP001652431"/>
    </source>
</evidence>
<dbReference type="InterPro" id="IPR008331">
    <property type="entry name" value="Ferritin_DPS_dom"/>
</dbReference>
<dbReference type="RefSeq" id="WP_158367095.1">
    <property type="nucleotide sequence ID" value="NZ_JAOQJU010000001.1"/>
</dbReference>
<keyword evidence="4 8" id="KW-0479">Metal-binding</keyword>
<dbReference type="InterPro" id="IPR041719">
    <property type="entry name" value="Ferritin_prok"/>
</dbReference>
<name>A0ABT2RHR4_9FIRM</name>
<dbReference type="CDD" id="cd01055">
    <property type="entry name" value="Nonheme_Ferritin"/>
    <property type="match status" value="1"/>
</dbReference>
<evidence type="ECO:0000313" key="10">
    <source>
        <dbReference type="EMBL" id="MCU6684957.1"/>
    </source>
</evidence>
<evidence type="ECO:0000256" key="5">
    <source>
        <dbReference type="ARBA" id="ARBA00023002"/>
    </source>
</evidence>
<evidence type="ECO:0000256" key="4">
    <source>
        <dbReference type="ARBA" id="ARBA00022723"/>
    </source>
</evidence>
<keyword evidence="6 8" id="KW-0408">Iron</keyword>
<dbReference type="PANTHER" id="PTHR11431">
    <property type="entry name" value="FERRITIN"/>
    <property type="match status" value="1"/>
</dbReference>
<evidence type="ECO:0000256" key="3">
    <source>
        <dbReference type="ARBA" id="ARBA00022434"/>
    </source>
</evidence>
<dbReference type="PROSITE" id="PS50905">
    <property type="entry name" value="FERRITIN_LIKE"/>
    <property type="match status" value="1"/>
</dbReference>
<dbReference type="EC" id="1.16.3.2" evidence="8"/>